<dbReference type="EMBL" id="LNIX01000008">
    <property type="protein sequence ID" value="OXA50895.1"/>
    <property type="molecule type" value="Genomic_DNA"/>
</dbReference>
<gene>
    <name evidence="3" type="ORF">Fcan01_14279</name>
</gene>
<feature type="compositionally biased region" description="Low complexity" evidence="1">
    <location>
        <begin position="696"/>
        <end position="714"/>
    </location>
</feature>
<accession>A0A226DZI0</accession>
<feature type="compositionally biased region" description="Basic and acidic residues" evidence="1">
    <location>
        <begin position="684"/>
        <end position="693"/>
    </location>
</feature>
<keyword evidence="4" id="KW-1185">Reference proteome</keyword>
<name>A0A226DZI0_FOLCA</name>
<proteinExistence type="predicted"/>
<evidence type="ECO:0000256" key="1">
    <source>
        <dbReference type="SAM" id="MobiDB-lite"/>
    </source>
</evidence>
<organism evidence="3 4">
    <name type="scientific">Folsomia candida</name>
    <name type="common">Springtail</name>
    <dbReference type="NCBI Taxonomy" id="158441"/>
    <lineage>
        <taxon>Eukaryota</taxon>
        <taxon>Metazoa</taxon>
        <taxon>Ecdysozoa</taxon>
        <taxon>Arthropoda</taxon>
        <taxon>Hexapoda</taxon>
        <taxon>Collembola</taxon>
        <taxon>Entomobryomorpha</taxon>
        <taxon>Isotomoidea</taxon>
        <taxon>Isotomidae</taxon>
        <taxon>Proisotominae</taxon>
        <taxon>Folsomia</taxon>
    </lineage>
</organism>
<evidence type="ECO:0000256" key="2">
    <source>
        <dbReference type="SAM" id="SignalP"/>
    </source>
</evidence>
<feature type="region of interest" description="Disordered" evidence="1">
    <location>
        <begin position="683"/>
        <end position="715"/>
    </location>
</feature>
<dbReference type="Proteomes" id="UP000198287">
    <property type="component" value="Unassembled WGS sequence"/>
</dbReference>
<dbReference type="OrthoDB" id="10588844at2759"/>
<feature type="signal peptide" evidence="2">
    <location>
        <begin position="1"/>
        <end position="21"/>
    </location>
</feature>
<dbReference type="AlphaFoldDB" id="A0A226DZI0"/>
<evidence type="ECO:0000313" key="3">
    <source>
        <dbReference type="EMBL" id="OXA50895.1"/>
    </source>
</evidence>
<feature type="chain" id="PRO_5012804832" evidence="2">
    <location>
        <begin position="22"/>
        <end position="754"/>
    </location>
</feature>
<reference evidence="3 4" key="1">
    <citation type="submission" date="2015-12" db="EMBL/GenBank/DDBJ databases">
        <title>The genome of Folsomia candida.</title>
        <authorList>
            <person name="Faddeeva A."/>
            <person name="Derks M.F."/>
            <person name="Anvar Y."/>
            <person name="Smit S."/>
            <person name="Van Straalen N."/>
            <person name="Roelofs D."/>
        </authorList>
    </citation>
    <scope>NUCLEOTIDE SEQUENCE [LARGE SCALE GENOMIC DNA]</scope>
    <source>
        <strain evidence="3 4">VU population</strain>
        <tissue evidence="3">Whole body</tissue>
    </source>
</reference>
<evidence type="ECO:0000313" key="4">
    <source>
        <dbReference type="Proteomes" id="UP000198287"/>
    </source>
</evidence>
<keyword evidence="2" id="KW-0732">Signal</keyword>
<protein>
    <submittedName>
        <fullName evidence="3">Uncharacterized protein</fullName>
    </submittedName>
</protein>
<sequence>MRRFYVCVLLVVGTTVSTGRGELGSTSTLEKGEIVTFTSSTVKREGLLNTHYWTEKNERSTSKTYTLWEEADVHLVEWPGNVTVRDPDWPLLKWGKIRAKFVVNRCCESFVGIQMRAYAYRYLFLTWGYHRFLKTVTPPLTFPAKFIWSERRRRQHVATEVTVSDFVFVHDALIVVLGEDGGGVVVRVGGLELAWAMYEREKGEELVYSVAKGISSPVNKLVGQYCCEKTDKGDFCPWGETVVAYREGAWEEKIGIFVSVDGAVTFRLLLPSIPTSSSSTRLHAVLAYPDVGKVFLLHGTRNIGRLDAYSISSGVFLGGKSVTELSRFSESLHASRIGEDMSLIVWDKCNVWYSPSEGRNLTKATHYVHGFIRDGRSWINKTKKDKKGTHYIMEKYCRFGRRASLAISKWGKIALLDEDNHFHFGVDTKEGGDHGVVFPLVAMAVDMSLVAEEERFSIIPHFDRSNHPKLIYPPRYLTLPSHINFGPSYATRLAIRLLPKTVFPSEFMMPFFTNNADLPLKFANYALPPCQTSSLSINGSITQKAKYYMLPAWGHVNFTVRFKSYGERGEDLLQWEGAGENVKKFLRVRMKKRHEVEMHVDGDAWVNYEVVIWPRSVSGSRRIFMLNFYTERMLRCNIQPSVPIHLRVLDAFPPSGDGKYTPQNDDDDQRSFLRTDATHIQYGKRLEKTEDTPRTCSSSSSKKGGESCGASKGATSGMKEMDMKMAQNMDYLLNLDLHKNGDGIINHHHYRGEL</sequence>
<comment type="caution">
    <text evidence="3">The sequence shown here is derived from an EMBL/GenBank/DDBJ whole genome shotgun (WGS) entry which is preliminary data.</text>
</comment>